<evidence type="ECO:0000313" key="3">
    <source>
        <dbReference type="EMBL" id="MFC5713539.1"/>
    </source>
</evidence>
<comment type="caution">
    <text evidence="3">The sequence shown here is derived from an EMBL/GenBank/DDBJ whole genome shotgun (WGS) entry which is preliminary data.</text>
</comment>
<protein>
    <submittedName>
        <fullName evidence="3">BofC C-terminal domain-containing protein</fullName>
    </submittedName>
</protein>
<accession>A0ABW0YU42</accession>
<feature type="domain" description="Bypass-of-forespore C N-terminal" evidence="2">
    <location>
        <begin position="67"/>
        <end position="116"/>
    </location>
</feature>
<organism evidence="3 4">
    <name type="scientific">Thalassorhabdus alkalitolerans</name>
    <dbReference type="NCBI Taxonomy" id="2282697"/>
    <lineage>
        <taxon>Bacteria</taxon>
        <taxon>Bacillati</taxon>
        <taxon>Bacillota</taxon>
        <taxon>Bacilli</taxon>
        <taxon>Bacillales</taxon>
        <taxon>Bacillaceae</taxon>
        <taxon>Thalassorhabdus</taxon>
    </lineage>
</organism>
<dbReference type="InterPro" id="IPR015050">
    <property type="entry name" value="BofC_C"/>
</dbReference>
<name>A0ABW0YU42_9BACI</name>
<evidence type="ECO:0000313" key="4">
    <source>
        <dbReference type="Proteomes" id="UP001596142"/>
    </source>
</evidence>
<reference evidence="4" key="1">
    <citation type="journal article" date="2019" name="Int. J. Syst. Evol. Microbiol.">
        <title>The Global Catalogue of Microorganisms (GCM) 10K type strain sequencing project: providing services to taxonomists for standard genome sequencing and annotation.</title>
        <authorList>
            <consortium name="The Broad Institute Genomics Platform"/>
            <consortium name="The Broad Institute Genome Sequencing Center for Infectious Disease"/>
            <person name="Wu L."/>
            <person name="Ma J."/>
        </authorList>
    </citation>
    <scope>NUCLEOTIDE SEQUENCE [LARGE SCALE GENOMIC DNA]</scope>
    <source>
        <strain evidence="4">CECT 7184</strain>
    </source>
</reference>
<dbReference type="InterPro" id="IPR015071">
    <property type="entry name" value="BOFC_N"/>
</dbReference>
<dbReference type="Gene3D" id="3.10.20.420">
    <property type="entry name" value="Bypass-of-forespore C, N-terminal domain"/>
    <property type="match status" value="1"/>
</dbReference>
<evidence type="ECO:0000259" key="1">
    <source>
        <dbReference type="Pfam" id="PF08955"/>
    </source>
</evidence>
<dbReference type="Gene3D" id="3.30.70.1740">
    <property type="entry name" value="Bypass-of-forespore C, C-terminal domain"/>
    <property type="match status" value="1"/>
</dbReference>
<dbReference type="Pfam" id="PF08955">
    <property type="entry name" value="BofC_C"/>
    <property type="match status" value="1"/>
</dbReference>
<dbReference type="InterPro" id="IPR038118">
    <property type="entry name" value="BOFC_N_sf"/>
</dbReference>
<dbReference type="Proteomes" id="UP001596142">
    <property type="component" value="Unassembled WGS sequence"/>
</dbReference>
<proteinExistence type="predicted"/>
<dbReference type="Pfam" id="PF08977">
    <property type="entry name" value="BOFC_N"/>
    <property type="match status" value="1"/>
</dbReference>
<evidence type="ECO:0000259" key="2">
    <source>
        <dbReference type="Pfam" id="PF08977"/>
    </source>
</evidence>
<dbReference type="EMBL" id="JBHSOZ010000005">
    <property type="protein sequence ID" value="MFC5713539.1"/>
    <property type="molecule type" value="Genomic_DNA"/>
</dbReference>
<gene>
    <name evidence="3" type="ORF">ACFPU1_12160</name>
</gene>
<feature type="domain" description="Bypass of forespore C C-terminal" evidence="1">
    <location>
        <begin position="119"/>
        <end position="191"/>
    </location>
</feature>
<sequence>MSKKEVSVKKSAIFLMTALLTLLFVISYASTALLGSEENTSGESRINQEESLELEKSVETVKGPKTVKVVLERRYLDGQISEETIEETIWAQEDFWAHYSGWSLKDQNNERIVFTQDIEDISPLLKWSGYFGLDENGVLTIFKGRPEGNEVIQSFYQIDTERLESHYLEQLGEGIPVKTKETYESVLKVLEEAKAEQM</sequence>
<dbReference type="InterPro" id="IPR038117">
    <property type="entry name" value="BofC_C_sf"/>
</dbReference>
<keyword evidence="4" id="KW-1185">Reference proteome</keyword>
<dbReference type="RefSeq" id="WP_385941455.1">
    <property type="nucleotide sequence ID" value="NZ_JBHSOZ010000005.1"/>
</dbReference>